<dbReference type="PROSITE" id="PS50297">
    <property type="entry name" value="ANK_REP_REGION"/>
    <property type="match status" value="3"/>
</dbReference>
<evidence type="ECO:0000313" key="6">
    <source>
        <dbReference type="Proteomes" id="UP000001056"/>
    </source>
</evidence>
<dbReference type="PANTHER" id="PTHR24198:SF194">
    <property type="entry name" value="INVERSIN-A"/>
    <property type="match status" value="1"/>
</dbReference>
<evidence type="ECO:0000256" key="1">
    <source>
        <dbReference type="ARBA" id="ARBA00022737"/>
    </source>
</evidence>
<accession>Q2H244</accession>
<protein>
    <submittedName>
        <fullName evidence="5">Uncharacterized protein</fullName>
    </submittedName>
</protein>
<feature type="repeat" description="ANK" evidence="3">
    <location>
        <begin position="133"/>
        <end position="165"/>
    </location>
</feature>
<dbReference type="Pfam" id="PF12796">
    <property type="entry name" value="Ank_2"/>
    <property type="match status" value="1"/>
</dbReference>
<feature type="repeat" description="ANK" evidence="3">
    <location>
        <begin position="206"/>
        <end position="238"/>
    </location>
</feature>
<feature type="region of interest" description="Disordered" evidence="4">
    <location>
        <begin position="74"/>
        <end position="99"/>
    </location>
</feature>
<evidence type="ECO:0000256" key="2">
    <source>
        <dbReference type="ARBA" id="ARBA00023043"/>
    </source>
</evidence>
<reference evidence="6" key="1">
    <citation type="journal article" date="2015" name="Genome Announc.">
        <title>Draft genome sequence of the cellulolytic fungus Chaetomium globosum.</title>
        <authorList>
            <person name="Cuomo C.A."/>
            <person name="Untereiner W.A."/>
            <person name="Ma L.-J."/>
            <person name="Grabherr M."/>
            <person name="Birren B.W."/>
        </authorList>
    </citation>
    <scope>NUCLEOTIDE SEQUENCE [LARGE SCALE GENOMIC DNA]</scope>
    <source>
        <strain evidence="6">ATCC 6205 / CBS 148.51 / DSM 1962 / NBRC 6347 / NRRL 1970</strain>
    </source>
</reference>
<dbReference type="VEuPathDB" id="FungiDB:CHGG_04152"/>
<dbReference type="eggNOG" id="KOG0504">
    <property type="taxonomic scope" value="Eukaryota"/>
</dbReference>
<dbReference type="GeneID" id="4393101"/>
<dbReference type="SUPFAM" id="SSF48403">
    <property type="entry name" value="Ankyrin repeat"/>
    <property type="match status" value="1"/>
</dbReference>
<evidence type="ECO:0000313" key="5">
    <source>
        <dbReference type="EMBL" id="EAQ87533.1"/>
    </source>
</evidence>
<dbReference type="Proteomes" id="UP000001056">
    <property type="component" value="Unassembled WGS sequence"/>
</dbReference>
<dbReference type="PROSITE" id="PS50088">
    <property type="entry name" value="ANK_REPEAT"/>
    <property type="match status" value="3"/>
</dbReference>
<gene>
    <name evidence="5" type="ORF">CHGG_04152</name>
</gene>
<sequence>MTAVSVTSGSANGHDWTVTTGWDIKHESFSNNNGSVVQTTHTTIRDGIVGRIEDVTNGPPSTSTSAAAGITNPLKEEEEEKEHPHPHQHQHDPQDDRPTPLLHAIQQRNLPLTLHLLSPPNPHNPNPPPLGFYGRTPLQTASLLGDLPLIRALLSAGADANAPGGNNGGLRALALAARAGHREVVDVLLDPDVGGAEVNAPPARYMGRTALQAACEGGDVHVVRRLVEVGAAVDAPAAWSSGRTALQAAAEGGHGEVVRVLLGVGGQGGGRFGEI</sequence>
<proteinExistence type="predicted"/>
<evidence type="ECO:0000256" key="4">
    <source>
        <dbReference type="SAM" id="MobiDB-lite"/>
    </source>
</evidence>
<dbReference type="InterPro" id="IPR002110">
    <property type="entry name" value="Ankyrin_rpt"/>
</dbReference>
<dbReference type="STRING" id="306901.Q2H244"/>
<keyword evidence="2 3" id="KW-0040">ANK repeat</keyword>
<dbReference type="InParanoid" id="Q2H244"/>
<organism evidence="5 6">
    <name type="scientific">Chaetomium globosum (strain ATCC 6205 / CBS 148.51 / DSM 1962 / NBRC 6347 / NRRL 1970)</name>
    <name type="common">Soil fungus</name>
    <dbReference type="NCBI Taxonomy" id="306901"/>
    <lineage>
        <taxon>Eukaryota</taxon>
        <taxon>Fungi</taxon>
        <taxon>Dikarya</taxon>
        <taxon>Ascomycota</taxon>
        <taxon>Pezizomycotina</taxon>
        <taxon>Sordariomycetes</taxon>
        <taxon>Sordariomycetidae</taxon>
        <taxon>Sordariales</taxon>
        <taxon>Chaetomiaceae</taxon>
        <taxon>Chaetomium</taxon>
    </lineage>
</organism>
<feature type="compositionally biased region" description="Basic and acidic residues" evidence="4">
    <location>
        <begin position="81"/>
        <end position="98"/>
    </location>
</feature>
<dbReference type="InterPro" id="IPR036770">
    <property type="entry name" value="Ankyrin_rpt-contain_sf"/>
</dbReference>
<dbReference type="Pfam" id="PF00023">
    <property type="entry name" value="Ank"/>
    <property type="match status" value="1"/>
</dbReference>
<dbReference type="PANTHER" id="PTHR24198">
    <property type="entry name" value="ANKYRIN REPEAT AND PROTEIN KINASE DOMAIN-CONTAINING PROTEIN"/>
    <property type="match status" value="1"/>
</dbReference>
<dbReference type="OrthoDB" id="539213at2759"/>
<keyword evidence="1" id="KW-0677">Repeat</keyword>
<dbReference type="AlphaFoldDB" id="Q2H244"/>
<dbReference type="RefSeq" id="XP_001223366.1">
    <property type="nucleotide sequence ID" value="XM_001223365.1"/>
</dbReference>
<feature type="repeat" description="ANK" evidence="3">
    <location>
        <begin position="241"/>
        <end position="265"/>
    </location>
</feature>
<dbReference type="Gene3D" id="1.25.40.20">
    <property type="entry name" value="Ankyrin repeat-containing domain"/>
    <property type="match status" value="1"/>
</dbReference>
<name>Q2H244_CHAGB</name>
<dbReference type="EMBL" id="CH408032">
    <property type="protein sequence ID" value="EAQ87533.1"/>
    <property type="molecule type" value="Genomic_DNA"/>
</dbReference>
<evidence type="ECO:0000256" key="3">
    <source>
        <dbReference type="PROSITE-ProRule" id="PRU00023"/>
    </source>
</evidence>
<dbReference type="HOGENOM" id="CLU_1011952_0_0_1"/>
<keyword evidence="6" id="KW-1185">Reference proteome</keyword>
<dbReference type="SMART" id="SM00248">
    <property type="entry name" value="ANK"/>
    <property type="match status" value="5"/>
</dbReference>